<organism evidence="1">
    <name type="scientific">Klebsiella pneumoniae</name>
    <dbReference type="NCBI Taxonomy" id="573"/>
    <lineage>
        <taxon>Bacteria</taxon>
        <taxon>Pseudomonadati</taxon>
        <taxon>Pseudomonadota</taxon>
        <taxon>Gammaproteobacteria</taxon>
        <taxon>Enterobacterales</taxon>
        <taxon>Enterobacteriaceae</taxon>
        <taxon>Klebsiella/Raoultella group</taxon>
        <taxon>Klebsiella</taxon>
        <taxon>Klebsiella pneumoniae complex</taxon>
    </lineage>
</organism>
<name>A0A8B0SPA5_KLEPN</name>
<protein>
    <submittedName>
        <fullName evidence="1">Uncharacterized protein</fullName>
    </submittedName>
</protein>
<evidence type="ECO:0000313" key="1">
    <source>
        <dbReference type="EMBL" id="QTX14083.1"/>
    </source>
</evidence>
<geneLocation type="plasmid" evidence="1">
    <name>p17-15-vir-like</name>
</geneLocation>
<proteinExistence type="predicted"/>
<dbReference type="AlphaFoldDB" id="A0A8B0SPA5"/>
<reference evidence="1" key="1">
    <citation type="submission" date="2020-01" db="EMBL/GenBank/DDBJ databases">
        <authorList>
            <person name="Qin S."/>
        </authorList>
    </citation>
    <scope>NUCLEOTIDE SEQUENCE</scope>
    <source>
        <strain evidence="1">CVir17-16-YZ6g</strain>
        <plasmid evidence="1">p17-15-vir-like</plasmid>
    </source>
</reference>
<dbReference type="EMBL" id="MN956836">
    <property type="protein sequence ID" value="QTX14083.1"/>
    <property type="molecule type" value="Genomic_DNA"/>
</dbReference>
<accession>A0A8B0SPA5</accession>
<keyword evidence="1" id="KW-0614">Plasmid</keyword>
<sequence>MNAILNPTEISSSRTLEVEIHEINSRISITSSSSFRLLSSKSNFLQTFLNMKVSNQEKMSLSCTIHSLFIRSNHRQY</sequence>